<dbReference type="InterPro" id="IPR012337">
    <property type="entry name" value="RNaseH-like_sf"/>
</dbReference>
<dbReference type="OrthoDB" id="1715602at2759"/>
<sequence>MALDVLSVPPMSADVERLFSSCGGMLDSSRNRLEANTIGILPESYERSLKEWKKLTGGQEGEKEVSGANEVIEV</sequence>
<dbReference type="EMBL" id="KV454304">
    <property type="protein sequence ID" value="ODQ69365.1"/>
    <property type="molecule type" value="Genomic_DNA"/>
</dbReference>
<evidence type="ECO:0000313" key="3">
    <source>
        <dbReference type="Proteomes" id="UP000094385"/>
    </source>
</evidence>
<accession>A0A1E3PVC9</accession>
<evidence type="ECO:0000313" key="2">
    <source>
        <dbReference type="EMBL" id="ODQ69365.1"/>
    </source>
</evidence>
<feature type="domain" description="HAT C-terminal dimerisation" evidence="1">
    <location>
        <begin position="1"/>
        <end position="37"/>
    </location>
</feature>
<dbReference type="Proteomes" id="UP000094385">
    <property type="component" value="Unassembled WGS sequence"/>
</dbReference>
<gene>
    <name evidence="2" type="ORF">LIPSTDRAFT_7016</name>
</gene>
<dbReference type="Pfam" id="PF05699">
    <property type="entry name" value="Dimer_Tnp_hAT"/>
    <property type="match status" value="1"/>
</dbReference>
<name>A0A1E3PVC9_LIPST</name>
<keyword evidence="3" id="KW-1185">Reference proteome</keyword>
<organism evidence="2 3">
    <name type="scientific">Lipomyces starkeyi NRRL Y-11557</name>
    <dbReference type="NCBI Taxonomy" id="675824"/>
    <lineage>
        <taxon>Eukaryota</taxon>
        <taxon>Fungi</taxon>
        <taxon>Dikarya</taxon>
        <taxon>Ascomycota</taxon>
        <taxon>Saccharomycotina</taxon>
        <taxon>Lipomycetes</taxon>
        <taxon>Lipomycetales</taxon>
        <taxon>Lipomycetaceae</taxon>
        <taxon>Lipomyces</taxon>
    </lineage>
</organism>
<reference evidence="2 3" key="1">
    <citation type="journal article" date="2016" name="Proc. Natl. Acad. Sci. U.S.A.">
        <title>Comparative genomics of biotechnologically important yeasts.</title>
        <authorList>
            <person name="Riley R."/>
            <person name="Haridas S."/>
            <person name="Wolfe K.H."/>
            <person name="Lopes M.R."/>
            <person name="Hittinger C.T."/>
            <person name="Goeker M."/>
            <person name="Salamov A.A."/>
            <person name="Wisecaver J.H."/>
            <person name="Long T.M."/>
            <person name="Calvey C.H."/>
            <person name="Aerts A.L."/>
            <person name="Barry K.W."/>
            <person name="Choi C."/>
            <person name="Clum A."/>
            <person name="Coughlan A.Y."/>
            <person name="Deshpande S."/>
            <person name="Douglass A.P."/>
            <person name="Hanson S.J."/>
            <person name="Klenk H.-P."/>
            <person name="LaButti K.M."/>
            <person name="Lapidus A."/>
            <person name="Lindquist E.A."/>
            <person name="Lipzen A.M."/>
            <person name="Meier-Kolthoff J.P."/>
            <person name="Ohm R.A."/>
            <person name="Otillar R.P."/>
            <person name="Pangilinan J.L."/>
            <person name="Peng Y."/>
            <person name="Rokas A."/>
            <person name="Rosa C.A."/>
            <person name="Scheuner C."/>
            <person name="Sibirny A.A."/>
            <person name="Slot J.C."/>
            <person name="Stielow J.B."/>
            <person name="Sun H."/>
            <person name="Kurtzman C.P."/>
            <person name="Blackwell M."/>
            <person name="Grigoriev I.V."/>
            <person name="Jeffries T.W."/>
        </authorList>
    </citation>
    <scope>NUCLEOTIDE SEQUENCE [LARGE SCALE GENOMIC DNA]</scope>
    <source>
        <strain evidence="2 3">NRRL Y-11557</strain>
    </source>
</reference>
<dbReference type="InterPro" id="IPR008906">
    <property type="entry name" value="HATC_C_dom"/>
</dbReference>
<proteinExistence type="predicted"/>
<protein>
    <recommendedName>
        <fullName evidence="1">HAT C-terminal dimerisation domain-containing protein</fullName>
    </recommendedName>
</protein>
<evidence type="ECO:0000259" key="1">
    <source>
        <dbReference type="Pfam" id="PF05699"/>
    </source>
</evidence>
<dbReference type="GO" id="GO:0046983">
    <property type="term" value="F:protein dimerization activity"/>
    <property type="evidence" value="ECO:0007669"/>
    <property type="project" value="InterPro"/>
</dbReference>
<dbReference type="SUPFAM" id="SSF53098">
    <property type="entry name" value="Ribonuclease H-like"/>
    <property type="match status" value="1"/>
</dbReference>
<dbReference type="AlphaFoldDB" id="A0A1E3PVC9"/>